<dbReference type="PANTHER" id="PTHR12692">
    <property type="entry name" value="DOLICHYL-DIPHOSPHOOLIGOSACCHARIDE--PROTEIN GLYCOSYLTRANSFERASE-RELATED"/>
    <property type="match status" value="1"/>
</dbReference>
<feature type="compositionally biased region" description="Basic and acidic residues" evidence="19">
    <location>
        <begin position="167"/>
        <end position="181"/>
    </location>
</feature>
<dbReference type="EMBL" id="JAUCMV010000002">
    <property type="protein sequence ID" value="KAK0417071.1"/>
    <property type="molecule type" value="Genomic_DNA"/>
</dbReference>
<feature type="compositionally biased region" description="Basic and acidic residues" evidence="19">
    <location>
        <begin position="25"/>
        <end position="60"/>
    </location>
</feature>
<dbReference type="PANTHER" id="PTHR12692:SF0">
    <property type="entry name" value="GH11935P"/>
    <property type="match status" value="1"/>
</dbReference>
<evidence type="ECO:0000256" key="6">
    <source>
        <dbReference type="ARBA" id="ARBA00022692"/>
    </source>
</evidence>
<feature type="transmembrane region" description="Helical" evidence="20">
    <location>
        <begin position="388"/>
        <end position="407"/>
    </location>
</feature>
<keyword evidence="17" id="KW-0539">Nucleus</keyword>
<dbReference type="GO" id="GO:0018279">
    <property type="term" value="P:protein N-linked glycosylation via asparagine"/>
    <property type="evidence" value="ECO:0007669"/>
    <property type="project" value="TreeGrafter"/>
</dbReference>
<evidence type="ECO:0000256" key="12">
    <source>
        <dbReference type="ARBA" id="ARBA00022842"/>
    </source>
</evidence>
<proteinExistence type="inferred from homology"/>
<sequence>MSFYEKSGAATSSSGHRQTWNSAEWEAKARERVNREKEEWAQKHGKKPRDAEPGPKPKKELLKARDYKVDLESKVGKSVVINKTTPSAETGGFYCDVCDCVVKDSINFLDHINGKNHQRNMGMSMKIKRSTLDDVKERFAQKKQEKVSKTREVDEEAQRQAIREEEARMIDHSKQKKIEQNRKRKKPVEDSFQIDEDIAAAMGFGGFGSAKKKSSYMLAIALVAFATLAIAQRGSSLTLEEKVKNLQEWLYKRPVINMNGDRWKNLVRTSPRNYSMIVMFTALSAGVNCPICKPAYDEFYVLANSFRYTYPELKSLYFAVVDYEEAPDIFQQLNLNTAPVLYHFPAKGNKKRQDQMDFQRYGIDADAMARFVQERTDINIRVLRPPNYAGPAVIMLLAMLVLGLLYMRRNNLEFLYNRTCWALICLGIVFAFMSGQMWNHIRSPPFIMTNPQTRETSVIHGSTQFQLVAETYIVAVLYAAVTVGMILLNEAADNEKGDSGKRRVFVFLGLGLVVVFFSLLISVFRAKYQGYPYSFLFH</sequence>
<evidence type="ECO:0000256" key="13">
    <source>
        <dbReference type="ARBA" id="ARBA00022989"/>
    </source>
</evidence>
<evidence type="ECO:0000256" key="16">
    <source>
        <dbReference type="ARBA" id="ARBA00023157"/>
    </source>
</evidence>
<comment type="similarity">
    <text evidence="4">Belongs to the OST3/OST6 family.</text>
</comment>
<keyword evidence="12" id="KW-0460">Magnesium</keyword>
<evidence type="ECO:0000256" key="3">
    <source>
        <dbReference type="ARBA" id="ARBA00004477"/>
    </source>
</evidence>
<evidence type="ECO:0000256" key="15">
    <source>
        <dbReference type="ARBA" id="ARBA00023136"/>
    </source>
</evidence>
<comment type="subcellular location">
    <subcellularLocation>
        <location evidence="3">Endoplasmic reticulum membrane</location>
        <topology evidence="3">Multi-pass membrane protein</topology>
    </subcellularLocation>
    <subcellularLocation>
        <location evidence="2">Nucleus</location>
    </subcellularLocation>
</comment>
<evidence type="ECO:0000259" key="21">
    <source>
        <dbReference type="SMART" id="SM00451"/>
    </source>
</evidence>
<evidence type="ECO:0000256" key="19">
    <source>
        <dbReference type="SAM" id="MobiDB-lite"/>
    </source>
</evidence>
<organism evidence="22 23">
    <name type="scientific">Steinernema hermaphroditum</name>
    <dbReference type="NCBI Taxonomy" id="289476"/>
    <lineage>
        <taxon>Eukaryota</taxon>
        <taxon>Metazoa</taxon>
        <taxon>Ecdysozoa</taxon>
        <taxon>Nematoda</taxon>
        <taxon>Chromadorea</taxon>
        <taxon>Rhabditida</taxon>
        <taxon>Tylenchina</taxon>
        <taxon>Panagrolaimomorpha</taxon>
        <taxon>Strongyloidoidea</taxon>
        <taxon>Steinernematidae</taxon>
        <taxon>Steinernema</taxon>
    </lineage>
</organism>
<dbReference type="Gene3D" id="3.30.160.60">
    <property type="entry name" value="Classic Zinc Finger"/>
    <property type="match status" value="1"/>
</dbReference>
<dbReference type="GO" id="GO:0008250">
    <property type="term" value="C:oligosaccharyltransferase complex"/>
    <property type="evidence" value="ECO:0007669"/>
    <property type="project" value="TreeGrafter"/>
</dbReference>
<feature type="compositionally biased region" description="Polar residues" evidence="19">
    <location>
        <begin position="9"/>
        <end position="22"/>
    </location>
</feature>
<keyword evidence="14" id="KW-0238">DNA-binding</keyword>
<dbReference type="AlphaFoldDB" id="A0AA39I4Z6"/>
<dbReference type="Proteomes" id="UP001175271">
    <property type="component" value="Unassembled WGS sequence"/>
</dbReference>
<keyword evidence="9" id="KW-0863">Zinc-finger</keyword>
<gene>
    <name evidence="22" type="ORF">QR680_012819</name>
</gene>
<dbReference type="InterPro" id="IPR022755">
    <property type="entry name" value="Znf_C2H2_jaz"/>
</dbReference>
<evidence type="ECO:0000256" key="2">
    <source>
        <dbReference type="ARBA" id="ARBA00004123"/>
    </source>
</evidence>
<dbReference type="SUPFAM" id="SSF52833">
    <property type="entry name" value="Thioredoxin-like"/>
    <property type="match status" value="1"/>
</dbReference>
<dbReference type="FunFam" id="3.40.30.10:FF:000009">
    <property type="entry name" value="Tumor suppressor candidate 3"/>
    <property type="match status" value="1"/>
</dbReference>
<dbReference type="InterPro" id="IPR003604">
    <property type="entry name" value="Matrin/U1-like-C_Znf_C2H2"/>
</dbReference>
<evidence type="ECO:0000256" key="18">
    <source>
        <dbReference type="ARBA" id="ARBA00043952"/>
    </source>
</evidence>
<evidence type="ECO:0000256" key="10">
    <source>
        <dbReference type="ARBA" id="ARBA00022824"/>
    </source>
</evidence>
<evidence type="ECO:0000256" key="11">
    <source>
        <dbReference type="ARBA" id="ARBA00022833"/>
    </source>
</evidence>
<evidence type="ECO:0000256" key="8">
    <source>
        <dbReference type="ARBA" id="ARBA00022729"/>
    </source>
</evidence>
<keyword evidence="7" id="KW-0479">Metal-binding</keyword>
<evidence type="ECO:0000256" key="17">
    <source>
        <dbReference type="ARBA" id="ARBA00023242"/>
    </source>
</evidence>
<feature type="transmembrane region" description="Helical" evidence="20">
    <location>
        <begin position="472"/>
        <end position="492"/>
    </location>
</feature>
<evidence type="ECO:0000256" key="4">
    <source>
        <dbReference type="ARBA" id="ARBA00009561"/>
    </source>
</evidence>
<feature type="domain" description="U1-type" evidence="21">
    <location>
        <begin position="90"/>
        <end position="124"/>
    </location>
</feature>
<feature type="region of interest" description="Disordered" evidence="19">
    <location>
        <begin position="167"/>
        <end position="189"/>
    </location>
</feature>
<dbReference type="InterPro" id="IPR036249">
    <property type="entry name" value="Thioredoxin-like_sf"/>
</dbReference>
<dbReference type="FunFam" id="3.30.160.60:FF:000282">
    <property type="entry name" value="Zinc finger, matrin-type 2"/>
    <property type="match status" value="1"/>
</dbReference>
<dbReference type="InterPro" id="IPR036236">
    <property type="entry name" value="Znf_C2H2_sf"/>
</dbReference>
<comment type="function">
    <text evidence="1">Subunit of the oligosaccharyl transferase (OST) complex that catalyzes the initial transfer of a defined glycan (Glc(3)Man(9)GlcNAc(2) in eukaryotes) from the lipid carrier dolichol-pyrophosphate to an asparagine residue within an Asn-X-Ser/Thr consensus motif in nascent polypeptide chains, the first step in protein N-glycosylation. N-glycosylation occurs cotranslationally and the complex associates with the Sec61 complex at the channel-forming translocon complex that mediates protein translocation across the endoplasmic reticulum (ER). All subunits are required for a maximal enzyme activity.</text>
</comment>
<feature type="transmembrane region" description="Helical" evidence="20">
    <location>
        <begin position="504"/>
        <end position="524"/>
    </location>
</feature>
<dbReference type="Pfam" id="PF12171">
    <property type="entry name" value="zf-C2H2_jaz"/>
    <property type="match status" value="1"/>
</dbReference>
<dbReference type="GO" id="GO:0005634">
    <property type="term" value="C:nucleus"/>
    <property type="evidence" value="ECO:0007669"/>
    <property type="project" value="UniProtKB-SubCell"/>
</dbReference>
<name>A0AA39I4Z6_9BILA</name>
<evidence type="ECO:0000256" key="14">
    <source>
        <dbReference type="ARBA" id="ARBA00023125"/>
    </source>
</evidence>
<evidence type="ECO:0000256" key="5">
    <source>
        <dbReference type="ARBA" id="ARBA00022448"/>
    </source>
</evidence>
<dbReference type="SMART" id="SM00451">
    <property type="entry name" value="ZnF_U1"/>
    <property type="match status" value="1"/>
</dbReference>
<evidence type="ECO:0000313" key="22">
    <source>
        <dbReference type="EMBL" id="KAK0417071.1"/>
    </source>
</evidence>
<evidence type="ECO:0000256" key="1">
    <source>
        <dbReference type="ARBA" id="ARBA00002791"/>
    </source>
</evidence>
<evidence type="ECO:0000256" key="7">
    <source>
        <dbReference type="ARBA" id="ARBA00022723"/>
    </source>
</evidence>
<evidence type="ECO:0000256" key="9">
    <source>
        <dbReference type="ARBA" id="ARBA00022771"/>
    </source>
</evidence>
<keyword evidence="16" id="KW-1015">Disulfide bond</keyword>
<dbReference type="GO" id="GO:0003677">
    <property type="term" value="F:DNA binding"/>
    <property type="evidence" value="ECO:0007669"/>
    <property type="project" value="UniProtKB-KW"/>
</dbReference>
<reference evidence="22" key="1">
    <citation type="submission" date="2023-06" db="EMBL/GenBank/DDBJ databases">
        <title>Genomic analysis of the entomopathogenic nematode Steinernema hermaphroditum.</title>
        <authorList>
            <person name="Schwarz E.M."/>
            <person name="Heppert J.K."/>
            <person name="Baniya A."/>
            <person name="Schwartz H.T."/>
            <person name="Tan C.-H."/>
            <person name="Antoshechkin I."/>
            <person name="Sternberg P.W."/>
            <person name="Goodrich-Blair H."/>
            <person name="Dillman A.R."/>
        </authorList>
    </citation>
    <scope>NUCLEOTIDE SEQUENCE</scope>
    <source>
        <strain evidence="22">PS9179</strain>
        <tissue evidence="22">Whole animal</tissue>
    </source>
</reference>
<keyword evidence="10" id="KW-0256">Endoplasmic reticulum</keyword>
<dbReference type="Pfam" id="PF04756">
    <property type="entry name" value="OST3_OST6"/>
    <property type="match status" value="1"/>
</dbReference>
<feature type="region of interest" description="Disordered" evidence="19">
    <location>
        <begin position="1"/>
        <end position="60"/>
    </location>
</feature>
<dbReference type="InterPro" id="IPR021149">
    <property type="entry name" value="OligosaccharylTrfase_OST3/OST6"/>
</dbReference>
<keyword evidence="5" id="KW-0813">Transport</keyword>
<evidence type="ECO:0000256" key="20">
    <source>
        <dbReference type="SAM" id="Phobius"/>
    </source>
</evidence>
<dbReference type="SUPFAM" id="SSF57667">
    <property type="entry name" value="beta-beta-alpha zinc fingers"/>
    <property type="match status" value="1"/>
</dbReference>
<keyword evidence="11" id="KW-0862">Zinc</keyword>
<accession>A0AA39I4Z6</accession>
<keyword evidence="8" id="KW-0732">Signal</keyword>
<keyword evidence="23" id="KW-1185">Reference proteome</keyword>
<dbReference type="Gene3D" id="3.40.30.10">
    <property type="entry name" value="Glutaredoxin"/>
    <property type="match status" value="1"/>
</dbReference>
<evidence type="ECO:0000313" key="23">
    <source>
        <dbReference type="Proteomes" id="UP001175271"/>
    </source>
</evidence>
<dbReference type="GO" id="GO:0015693">
    <property type="term" value="P:magnesium ion transport"/>
    <property type="evidence" value="ECO:0007669"/>
    <property type="project" value="UniProtKB-ARBA"/>
</dbReference>
<keyword evidence="15 20" id="KW-0472">Membrane</keyword>
<comment type="pathway">
    <text evidence="18">Protein modification.</text>
</comment>
<protein>
    <recommendedName>
        <fullName evidence="21">U1-type domain-containing protein</fullName>
    </recommendedName>
</protein>
<dbReference type="GO" id="GO:0008270">
    <property type="term" value="F:zinc ion binding"/>
    <property type="evidence" value="ECO:0007669"/>
    <property type="project" value="UniProtKB-KW"/>
</dbReference>
<keyword evidence="13 20" id="KW-1133">Transmembrane helix</keyword>
<keyword evidence="6 20" id="KW-0812">Transmembrane</keyword>
<feature type="transmembrane region" description="Helical" evidence="20">
    <location>
        <begin position="419"/>
        <end position="438"/>
    </location>
</feature>
<comment type="caution">
    <text evidence="22">The sequence shown here is derived from an EMBL/GenBank/DDBJ whole genome shotgun (WGS) entry which is preliminary data.</text>
</comment>